<keyword evidence="3" id="KW-1185">Reference proteome</keyword>
<dbReference type="Proteomes" id="UP001177023">
    <property type="component" value="Unassembled WGS sequence"/>
</dbReference>
<keyword evidence="1" id="KW-0812">Transmembrane</keyword>
<organism evidence="2 3">
    <name type="scientific">Mesorhabditis spiculigera</name>
    <dbReference type="NCBI Taxonomy" id="96644"/>
    <lineage>
        <taxon>Eukaryota</taxon>
        <taxon>Metazoa</taxon>
        <taxon>Ecdysozoa</taxon>
        <taxon>Nematoda</taxon>
        <taxon>Chromadorea</taxon>
        <taxon>Rhabditida</taxon>
        <taxon>Rhabditina</taxon>
        <taxon>Rhabditomorpha</taxon>
        <taxon>Rhabditoidea</taxon>
        <taxon>Rhabditidae</taxon>
        <taxon>Mesorhabditinae</taxon>
        <taxon>Mesorhabditis</taxon>
    </lineage>
</organism>
<evidence type="ECO:0000256" key="1">
    <source>
        <dbReference type="SAM" id="Phobius"/>
    </source>
</evidence>
<dbReference type="EMBL" id="CATQJA010002708">
    <property type="protein sequence ID" value="CAJ0586472.1"/>
    <property type="molecule type" value="Genomic_DNA"/>
</dbReference>
<keyword evidence="1" id="KW-0472">Membrane</keyword>
<comment type="caution">
    <text evidence="2">The sequence shown here is derived from an EMBL/GenBank/DDBJ whole genome shotgun (WGS) entry which is preliminary data.</text>
</comment>
<protein>
    <submittedName>
        <fullName evidence="2">Uncharacterized protein</fullName>
    </submittedName>
</protein>
<evidence type="ECO:0000313" key="2">
    <source>
        <dbReference type="EMBL" id="CAJ0586472.1"/>
    </source>
</evidence>
<name>A0AA36DFW6_9BILA</name>
<sequence>MILESTLGPERNDQPPLDPSAATTIAEIMFPPGMGAGNQEPTKDELTKIFGGLYCAEWYNCLFGTKDGCAAVVGQLHPDKLFLAYGTCLKNNGPDDLKAACPALANEATKDCGKKADKIKMAGLKEKVGKLCTYYDNKSMFMIIGGVLLAVGLLLIVGGVVFCMKGGGKKKEKSVSNSDPEW</sequence>
<reference evidence="2" key="1">
    <citation type="submission" date="2023-06" db="EMBL/GenBank/DDBJ databases">
        <authorList>
            <person name="Delattre M."/>
        </authorList>
    </citation>
    <scope>NUCLEOTIDE SEQUENCE</scope>
    <source>
        <strain evidence="2">AF72</strain>
    </source>
</reference>
<keyword evidence="1" id="KW-1133">Transmembrane helix</keyword>
<evidence type="ECO:0000313" key="3">
    <source>
        <dbReference type="Proteomes" id="UP001177023"/>
    </source>
</evidence>
<proteinExistence type="predicted"/>
<feature type="non-terminal residue" evidence="2">
    <location>
        <position position="182"/>
    </location>
</feature>
<accession>A0AA36DFW6</accession>
<gene>
    <name evidence="2" type="ORF">MSPICULIGERA_LOCUS24477</name>
</gene>
<dbReference type="AlphaFoldDB" id="A0AA36DFW6"/>
<feature type="transmembrane region" description="Helical" evidence="1">
    <location>
        <begin position="140"/>
        <end position="164"/>
    </location>
</feature>